<gene>
    <name evidence="2" type="ORF">HPNQ4053_1085</name>
</gene>
<evidence type="ECO:0000313" key="3">
    <source>
        <dbReference type="Proteomes" id="UP000004260"/>
    </source>
</evidence>
<comment type="caution">
    <text evidence="2">The sequence shown here is derived from an EMBL/GenBank/DDBJ whole genome shotgun (WGS) entry which is preliminary data.</text>
</comment>
<evidence type="ECO:0000256" key="1">
    <source>
        <dbReference type="SAM" id="Phobius"/>
    </source>
</evidence>
<dbReference type="EMBL" id="AKNV01000005">
    <property type="protein sequence ID" value="EJB33396.1"/>
    <property type="molecule type" value="Genomic_DNA"/>
</dbReference>
<evidence type="ECO:0000313" key="2">
    <source>
        <dbReference type="EMBL" id="EJB33396.1"/>
    </source>
</evidence>
<keyword evidence="1" id="KW-0812">Transmembrane</keyword>
<sequence>MENDVKEDLEQARPKLELKKQKQELEKLTQEKECPDSKEQEEIKKQKRYSYIFWGCLIVLFVVYFSVKFFAYSEPSQEAKADKPKKLFKYVEKFLPTDIIKDNIDSHQAEINAALNSGIEEMNGKINTQIDGFFDQVENNVDKFLDWHYSIKGDYSELALFAAKKTGLSAEDAVANVLQEKLLGKDYKQRLDAITKKLSKTYGSLLNQNEKFVSETALKGVDTDLSQNAKILDTLGDGVARKLKANFTGAIGATAGVSGLAIAAKLTPKLVAKIGAKLGAKVGGKFLAKIGTTLSGSWTCGPFAPACTITLWFGSDAAINFIDERLHRDKFKKEILNNINEVKENLKNSYKQQFNDSFIKISQELQESYKNAPVVEKKTIKEHIGDLKQTPEEDNQKNNQ</sequence>
<protein>
    <submittedName>
        <fullName evidence="2">Uncharacterized protein</fullName>
    </submittedName>
</protein>
<dbReference type="RefSeq" id="WP_000426622.1">
    <property type="nucleotide sequence ID" value="NZ_AKNV01000005.1"/>
</dbReference>
<accession>I9QFP6</accession>
<dbReference type="PATRIC" id="fig|992027.3.peg.1063"/>
<keyword evidence="1" id="KW-1133">Transmembrane helix</keyword>
<dbReference type="AlphaFoldDB" id="I9QFP6"/>
<dbReference type="Proteomes" id="UP000004260">
    <property type="component" value="Unassembled WGS sequence"/>
</dbReference>
<feature type="transmembrane region" description="Helical" evidence="1">
    <location>
        <begin position="51"/>
        <end position="72"/>
    </location>
</feature>
<name>I9QFP6_HELPX</name>
<reference evidence="2 3" key="1">
    <citation type="journal article" date="2013" name="Pathog. Dis.">
        <title>Genome sequences of 65 Helicobacter pylori strains isolated from asymptomatic individuals and patients with gastric cancer, peptic ulcer disease, or gastritis.</title>
        <authorList>
            <person name="Blanchard T.G."/>
            <person name="Czinn S.J."/>
            <person name="Correa P."/>
            <person name="Nakazawa T."/>
            <person name="Keelan M."/>
            <person name="Morningstar L."/>
            <person name="Santana-Cruz I."/>
            <person name="Maroo A."/>
            <person name="McCracken C."/>
            <person name="Shefchek K."/>
            <person name="Daugherty S."/>
            <person name="Song Y."/>
            <person name="Fraser C.M."/>
            <person name="Fricke W.F."/>
        </authorList>
    </citation>
    <scope>NUCLEOTIDE SEQUENCE [LARGE SCALE GENOMIC DNA]</scope>
    <source>
        <strain evidence="2 3">NQ4053</strain>
    </source>
</reference>
<keyword evidence="1" id="KW-0472">Membrane</keyword>
<organism evidence="2 3">
    <name type="scientific">Helicobacter pylori NQ4053</name>
    <dbReference type="NCBI Taxonomy" id="992027"/>
    <lineage>
        <taxon>Bacteria</taxon>
        <taxon>Pseudomonadati</taxon>
        <taxon>Campylobacterota</taxon>
        <taxon>Epsilonproteobacteria</taxon>
        <taxon>Campylobacterales</taxon>
        <taxon>Helicobacteraceae</taxon>
        <taxon>Helicobacter</taxon>
    </lineage>
</organism>
<proteinExistence type="predicted"/>